<dbReference type="Proteomes" id="UP001200334">
    <property type="component" value="Unassembled WGS sequence"/>
</dbReference>
<evidence type="ECO:0000313" key="5">
    <source>
        <dbReference type="Proteomes" id="UP001200334"/>
    </source>
</evidence>
<evidence type="ECO:0000259" key="2">
    <source>
        <dbReference type="Pfam" id="PF01361"/>
    </source>
</evidence>
<proteinExistence type="predicted"/>
<dbReference type="AlphaFoldDB" id="A0A061CGK9"/>
<keyword evidence="1 4" id="KW-0413">Isomerase</keyword>
<dbReference type="EC" id="5.3.2.6" evidence="4"/>
<dbReference type="Pfam" id="PF01361">
    <property type="entry name" value="Tautomerase"/>
    <property type="match status" value="1"/>
</dbReference>
<dbReference type="RefSeq" id="WP_002880537.1">
    <property type="nucleotide sequence ID" value="NZ_BJLO01000075.1"/>
</dbReference>
<dbReference type="InterPro" id="IPR014347">
    <property type="entry name" value="Tautomerase/MIF_sf"/>
</dbReference>
<reference evidence="3" key="1">
    <citation type="submission" date="2018-07" db="EMBL/GenBank/DDBJ databases">
        <authorList>
            <person name="Somerville V."/>
        </authorList>
    </citation>
    <scope>NUCLEOTIDE SEQUENCE</scope>
    <source>
        <strain evidence="3">NWC_2_2</strain>
    </source>
</reference>
<organism evidence="3">
    <name type="scientific">Lactobacillus delbrueckii subsp. lactis</name>
    <dbReference type="NCBI Taxonomy" id="29397"/>
    <lineage>
        <taxon>Bacteria</taxon>
        <taxon>Bacillati</taxon>
        <taxon>Bacillota</taxon>
        <taxon>Bacilli</taxon>
        <taxon>Lactobacillales</taxon>
        <taxon>Lactobacillaceae</taxon>
        <taxon>Lactobacillus</taxon>
    </lineage>
</organism>
<evidence type="ECO:0000313" key="3">
    <source>
        <dbReference type="EMBL" id="AZA15277.1"/>
    </source>
</evidence>
<dbReference type="EMBL" id="JAJNUY010000006">
    <property type="protein sequence ID" value="MCD5563002.1"/>
    <property type="molecule type" value="Genomic_DNA"/>
</dbReference>
<dbReference type="EMBL" id="CP031023">
    <property type="protein sequence ID" value="AZA15277.1"/>
    <property type="molecule type" value="Genomic_DNA"/>
</dbReference>
<dbReference type="GO" id="GO:0016853">
    <property type="term" value="F:isomerase activity"/>
    <property type="evidence" value="ECO:0007669"/>
    <property type="project" value="UniProtKB-KW"/>
</dbReference>
<sequence length="62" mass="6982">MPFVHIELLAGRTPEQLEKMMKDVTRVISEDTGAPKEHISVIINELGKQQLAQGGEWREPQA</sequence>
<name>A0A061CGK9_LACDL</name>
<evidence type="ECO:0000256" key="1">
    <source>
        <dbReference type="ARBA" id="ARBA00023235"/>
    </source>
</evidence>
<feature type="domain" description="4-oxalocrotonate tautomerase-like" evidence="2">
    <location>
        <begin position="2"/>
        <end position="56"/>
    </location>
</feature>
<dbReference type="Gene3D" id="3.30.429.10">
    <property type="entry name" value="Macrophage Migration Inhibitory Factor"/>
    <property type="match status" value="1"/>
</dbReference>
<dbReference type="DNASU" id="4084856"/>
<reference evidence="4 5" key="2">
    <citation type="submission" date="2021-12" db="EMBL/GenBank/DDBJ databases">
        <title>Antimicrobial susceptibility of Lactobacillus delbrueckii subsp. lactis obtained from milk products and other habitats.</title>
        <authorList>
            <person name="Shani N."/>
        </authorList>
    </citation>
    <scope>NUCLEOTIDE SEQUENCE [LARGE SCALE GENOMIC DNA]</scope>
    <source>
        <strain evidence="4 5">FAM 21755</strain>
    </source>
</reference>
<protein>
    <submittedName>
        <fullName evidence="3">4-oxalocrotonate tautomerase</fullName>
        <ecNumber evidence="4">5.3.2.6</ecNumber>
    </submittedName>
</protein>
<dbReference type="NCBIfam" id="NF002571">
    <property type="entry name" value="PRK02220.1"/>
    <property type="match status" value="1"/>
</dbReference>
<dbReference type="OrthoDB" id="5405937at2"/>
<gene>
    <name evidence="3" type="ORF">DQL93_00215</name>
    <name evidence="4" type="ORF">LOB85_02320</name>
</gene>
<evidence type="ECO:0000313" key="4">
    <source>
        <dbReference type="EMBL" id="MCD5563002.1"/>
    </source>
</evidence>
<dbReference type="SUPFAM" id="SSF55331">
    <property type="entry name" value="Tautomerase/MIF"/>
    <property type="match status" value="1"/>
</dbReference>
<dbReference type="InterPro" id="IPR004370">
    <property type="entry name" value="4-OT-like_dom"/>
</dbReference>
<accession>A0A061CGK9</accession>